<dbReference type="InterPro" id="IPR008928">
    <property type="entry name" value="6-hairpin_glycosidase_sf"/>
</dbReference>
<dbReference type="PANTHER" id="PTHR34987:SF4">
    <property type="entry name" value="ALPHA-L-RHAMNOSIDASE C-TERMINAL DOMAIN-CONTAINING PROTEIN"/>
    <property type="match status" value="1"/>
</dbReference>
<evidence type="ECO:0000259" key="1">
    <source>
        <dbReference type="Pfam" id="PF17389"/>
    </source>
</evidence>
<evidence type="ECO:0000259" key="2">
    <source>
        <dbReference type="Pfam" id="PF21104"/>
    </source>
</evidence>
<name>A0A0H3HGQ6_KLEM8</name>
<dbReference type="SMR" id="A0A0H3HGQ6"/>
<dbReference type="GO" id="GO:0005975">
    <property type="term" value="P:carbohydrate metabolic process"/>
    <property type="evidence" value="ECO:0007669"/>
    <property type="project" value="InterPro"/>
</dbReference>
<dbReference type="InterPro" id="IPR012341">
    <property type="entry name" value="6hp_glycosidase-like_sf"/>
</dbReference>
<dbReference type="InterPro" id="IPR049164">
    <property type="entry name" value="Glyco_hydro_78_N"/>
</dbReference>
<dbReference type="SUPFAM" id="SSF48208">
    <property type="entry name" value="Six-hairpin glycosidases"/>
    <property type="match status" value="1"/>
</dbReference>
<gene>
    <name evidence="3" type="ordered locus">KOX_19945</name>
</gene>
<dbReference type="Proteomes" id="UP000007843">
    <property type="component" value="Chromosome"/>
</dbReference>
<sequence>MSQAIQHNSQVMMTRHPNFLRTAEALRPALSRQAHPPIAVVEAHADAAALFGWRAEPVSTLAAFYQRELSSGDSVIIDFGSHYVGYLHFLCQSAGSPPDAPAHLQLTFGETLSEVCEPFSDYQGWLSSSWLQQQDLWLDVLPAEIDLPRRYCFRYLKVEVKAVSRKFRLQFTQIEVNAVTSASGACPAATTSDPQLRAIDNVAVLTLQNCMQEVFEDGPKRDRRLWLGDLRLQALVNDVTFARHDLVRRCLYLFAGHTREDGMVSANVFVQPDVIADDTFLFDYSLFFVDVLYNYLQSAEDMATARELWPTARRQVELALTRCDASGVVRDSDDWWVFIDWQASLNKQAAAQGVLIYCLQRAIWLAERFEPELAVSYRQRLQQLKSAALDALWDPQQGFYVSGARRQVSWASQIWLVLAEVGTPQQRREIMRNLEKNPPAVAMNTPYLRHHYIAALLQCGLRDEAIAQIKAYWGAMVDYGADTFWEIFDPAHPDFSPYGSKLINSYCHAWSCTPAWFIRQYGL</sequence>
<protein>
    <submittedName>
        <fullName evidence="3">Alpha-L-rhamnosidase</fullName>
    </submittedName>
</protein>
<evidence type="ECO:0000313" key="3">
    <source>
        <dbReference type="EMBL" id="AEX05711.1"/>
    </source>
</evidence>
<dbReference type="AlphaFoldDB" id="A0A0H3HGQ6"/>
<dbReference type="PATRIC" id="fig|1006551.4.peg.3994"/>
<organism evidence="3 4">
    <name type="scientific">Klebsiella michiganensis (strain ATCC 8724 / DSM 4798 / JCM 20051 / NBRC 3318 / NRRL B-199 / KCTC 1686 / BUCSAV 143 / CCM 1901)</name>
    <dbReference type="NCBI Taxonomy" id="1006551"/>
    <lineage>
        <taxon>Bacteria</taxon>
        <taxon>Pseudomonadati</taxon>
        <taxon>Pseudomonadota</taxon>
        <taxon>Gammaproteobacteria</taxon>
        <taxon>Enterobacterales</taxon>
        <taxon>Enterobacteriaceae</taxon>
        <taxon>Klebsiella/Raoultella group</taxon>
        <taxon>Klebsiella</taxon>
    </lineage>
</organism>
<feature type="domain" description="Glycosyl hydrolase family 78 alpha-rhamnosidase N-terminal" evidence="2">
    <location>
        <begin position="37"/>
        <end position="178"/>
    </location>
</feature>
<feature type="domain" description="Alpha-L-rhamnosidase six-hairpin glycosidase" evidence="1">
    <location>
        <begin position="190"/>
        <end position="518"/>
    </location>
</feature>
<dbReference type="EMBL" id="CP003218">
    <property type="protein sequence ID" value="AEX05711.1"/>
    <property type="molecule type" value="Genomic_DNA"/>
</dbReference>
<dbReference type="KEGG" id="kox:KOX_19945"/>
<dbReference type="Pfam" id="PF21104">
    <property type="entry name" value="Glyco_hydro_78_N"/>
    <property type="match status" value="1"/>
</dbReference>
<evidence type="ECO:0000313" key="4">
    <source>
        <dbReference type="Proteomes" id="UP000007843"/>
    </source>
</evidence>
<dbReference type="HOGENOM" id="CLU_039489_0_0_6"/>
<dbReference type="Gene3D" id="1.50.10.10">
    <property type="match status" value="1"/>
</dbReference>
<reference evidence="3 4" key="1">
    <citation type="journal article" date="2012" name="J. Bacteriol.">
        <title>Complete genome sequence of Klebsiella oxytoca KCTC 1686, used in production of 2,3-butanediol.</title>
        <authorList>
            <person name="Shin S.H."/>
            <person name="Kim S."/>
            <person name="Kim J.Y."/>
            <person name="Lee S."/>
            <person name="Um Y."/>
            <person name="Oh M.K."/>
            <person name="Kim Y.R."/>
            <person name="Lee J."/>
            <person name="Yang K.S."/>
        </authorList>
    </citation>
    <scope>NUCLEOTIDE SEQUENCE [LARGE SCALE GENOMIC DNA]</scope>
    <source>
        <strain evidence="4">ATCC 8724 / DSM 4798 / JCM 20051 / NBRC 3318 / NRRL B-199 / KCTC 1686</strain>
    </source>
</reference>
<accession>A0A0H3HGQ6</accession>
<dbReference type="PANTHER" id="PTHR34987">
    <property type="entry name" value="C, PUTATIVE (AFU_ORTHOLOGUE AFUA_3G02880)-RELATED"/>
    <property type="match status" value="1"/>
</dbReference>
<dbReference type="Pfam" id="PF17389">
    <property type="entry name" value="Bac_rhamnosid6H"/>
    <property type="match status" value="1"/>
</dbReference>
<proteinExistence type="predicted"/>
<dbReference type="InterPro" id="IPR035396">
    <property type="entry name" value="Bac_rhamnosid6H"/>
</dbReference>
<dbReference type="RefSeq" id="WP_014229265.1">
    <property type="nucleotide sequence ID" value="NC_016612.1"/>
</dbReference>